<dbReference type="EMBL" id="FTOG01000017">
    <property type="protein sequence ID" value="SIT21443.1"/>
    <property type="molecule type" value="Genomic_DNA"/>
</dbReference>
<keyword evidence="2" id="KW-1185">Reference proteome</keyword>
<dbReference type="STRING" id="453582.SAMN05421580_11722"/>
<accession>A0A1N7QF07</accession>
<evidence type="ECO:0000313" key="1">
    <source>
        <dbReference type="EMBL" id="SIT21443.1"/>
    </source>
</evidence>
<dbReference type="AlphaFoldDB" id="A0A1N7QF07"/>
<reference evidence="2" key="1">
    <citation type="submission" date="2017-01" db="EMBL/GenBank/DDBJ databases">
        <authorList>
            <person name="Varghese N."/>
            <person name="Submissions S."/>
        </authorList>
    </citation>
    <scope>NUCLEOTIDE SEQUENCE [LARGE SCALE GENOMIC DNA]</scope>
    <source>
        <strain evidence="2">DSM 19945</strain>
    </source>
</reference>
<name>A0A1N7QF07_9RHOB</name>
<evidence type="ECO:0000313" key="2">
    <source>
        <dbReference type="Proteomes" id="UP000186221"/>
    </source>
</evidence>
<dbReference type="Proteomes" id="UP000186221">
    <property type="component" value="Unassembled WGS sequence"/>
</dbReference>
<organism evidence="1 2">
    <name type="scientific">Rhodobacter aestuarii</name>
    <dbReference type="NCBI Taxonomy" id="453582"/>
    <lineage>
        <taxon>Bacteria</taxon>
        <taxon>Pseudomonadati</taxon>
        <taxon>Pseudomonadota</taxon>
        <taxon>Alphaproteobacteria</taxon>
        <taxon>Rhodobacterales</taxon>
        <taxon>Rhodobacter group</taxon>
        <taxon>Rhodobacter</taxon>
    </lineage>
</organism>
<protein>
    <submittedName>
        <fullName evidence="1">Uncharacterized protein</fullName>
    </submittedName>
</protein>
<gene>
    <name evidence="1" type="ORF">SAMN05421580_11722</name>
</gene>
<proteinExistence type="predicted"/>
<dbReference type="OrthoDB" id="7874202at2"/>
<sequence>MNAMTRNETWQRIGDLADRVRRLCPDHRNPERFHIEKSEIEHELRRLASVAGPSGEAAIRVIRTPTHG</sequence>
<dbReference type="RefSeq" id="WP_139327862.1">
    <property type="nucleotide sequence ID" value="NZ_FTOG01000017.1"/>
</dbReference>